<keyword evidence="6" id="KW-0732">Signal</keyword>
<protein>
    <submittedName>
        <fullName evidence="9">TonB-dependent receptor</fullName>
    </submittedName>
</protein>
<keyword evidence="9" id="KW-0675">Receptor</keyword>
<evidence type="ECO:0000313" key="10">
    <source>
        <dbReference type="Proteomes" id="UP001562159"/>
    </source>
</evidence>
<dbReference type="Proteomes" id="UP001562159">
    <property type="component" value="Unassembled WGS sequence"/>
</dbReference>
<comment type="caution">
    <text evidence="9">The sequence shown here is derived from an EMBL/GenBank/DDBJ whole genome shotgun (WGS) entry which is preliminary data.</text>
</comment>
<dbReference type="EMBL" id="JBGBPY010000001">
    <property type="protein sequence ID" value="MEY2181596.1"/>
    <property type="molecule type" value="Genomic_DNA"/>
</dbReference>
<feature type="signal peptide" evidence="6">
    <location>
        <begin position="1"/>
        <end position="46"/>
    </location>
</feature>
<keyword evidence="2 4" id="KW-0472">Membrane</keyword>
<accession>A0ABV4AQA5</accession>
<evidence type="ECO:0000256" key="5">
    <source>
        <dbReference type="SAM" id="MobiDB-lite"/>
    </source>
</evidence>
<evidence type="ECO:0000256" key="6">
    <source>
        <dbReference type="SAM" id="SignalP"/>
    </source>
</evidence>
<keyword evidence="10" id="KW-1185">Reference proteome</keyword>
<feature type="chain" id="PRO_5046790003" evidence="6">
    <location>
        <begin position="47"/>
        <end position="999"/>
    </location>
</feature>
<keyword evidence="3" id="KW-0998">Cell outer membrane</keyword>
<sequence>MMGKTTFDAGRRHAAGKFPMARLSGAIALGLLCCGSLALHAQPATAAVPGQPQDQNASTASTTDAKSPKKKAAKVGDKQAKDFSAIVVTGIRASVEKAQDIKRDADTFVDSLSATDIGALPDRSVTETLSRIPGVTIDHFLSQGDPEHFSAEGNGVQVRGLTQVRSELNGRDIFSANGGHALSFQDVPSELMSGVDVYKNQTAEMIEGGLGGTVNLRTFMPFDFQGQKIAASVSENYGDFVKKYKPSGSVLYSNRWHTDLGEMGVLVDVADSQLATRTDGLFVRPFFKNASGTWVPRGADWRTLLYDRKRDGAYLAFQWRPSDDLDLYATAFQSKYHEVWNEDAIFVGNDPTKVTVDASQPSQINGGVFQSGRLTQPGGMPMGTDIRASNSHSKTTDFSTGMKWRLGTSTELTSSLQFVKATTNSLDSTVALGTNVPYIDVALNGSNPPHIGVDSAFTGNPANYYWGFTMDHQNQNYAKELAWRADIDHSFVDGFVQGVKAGVRVTNRNADNIDTGYNWKPVFQTWMQGWAIPSGALPGLNLNGTVNTSLVHLDTFKNFYKGDAGIPGAFYAPVPSTALGYPGSYADIHNAAIPYYIGGGYNVPYQPTLLDAAHTNLQHEKTYAAYAMLDFGVDDVGLSGNIGVRAVKTRNASQGFLVYPNQAFAPYLGTGQSAPISARNEYTDVLPSLNVKWEFAPNWITRFAFSKAVARPDFSQMQAYQILSAAVLSGYTPPPGTTTLPLDKLTLTSSSNSNPYLTPMKANQFDLSLEWYFDQDRGGMAWINLFHKGISDYFRNESHFVTYPGVDGNSYQYLVTRPVNVGKATIDGAEIGWNQFFDFLPVKGFGMSANYTYIRSRTHVPNDTTAVPVDTDGSGYGSLPADGLSRDSLNVAGFYEHGPWQIRLAYNWRSQYLLSIGPNGYNGTDNNIPWKLPVFADAYGQLDGSIFYAFNEHVKLGLEMNNLNNAEQRTIMDQNASGKHVTSWYVNDSRYALTLRATF</sequence>
<dbReference type="InterPro" id="IPR010104">
    <property type="entry name" value="TonB_rcpt_bac"/>
</dbReference>
<feature type="domain" description="TonB-dependent receptor plug" evidence="8">
    <location>
        <begin position="102"/>
        <end position="213"/>
    </location>
</feature>
<name>A0ABV4AQA5_9GAMM</name>
<dbReference type="InterPro" id="IPR036942">
    <property type="entry name" value="Beta-barrel_TonB_sf"/>
</dbReference>
<feature type="domain" description="TonB-dependent receptor-like beta-barrel" evidence="7">
    <location>
        <begin position="441"/>
        <end position="963"/>
    </location>
</feature>
<dbReference type="Gene3D" id="2.170.130.10">
    <property type="entry name" value="TonB-dependent receptor, plug domain"/>
    <property type="match status" value="1"/>
</dbReference>
<evidence type="ECO:0000313" key="9">
    <source>
        <dbReference type="EMBL" id="MEY2181596.1"/>
    </source>
</evidence>
<dbReference type="InterPro" id="IPR037066">
    <property type="entry name" value="Plug_dom_sf"/>
</dbReference>
<feature type="compositionally biased region" description="Polar residues" evidence="5">
    <location>
        <begin position="52"/>
        <end position="65"/>
    </location>
</feature>
<dbReference type="SUPFAM" id="SSF56935">
    <property type="entry name" value="Porins"/>
    <property type="match status" value="1"/>
</dbReference>
<dbReference type="Pfam" id="PF00593">
    <property type="entry name" value="TonB_dep_Rec_b-barrel"/>
    <property type="match status" value="1"/>
</dbReference>
<evidence type="ECO:0000256" key="1">
    <source>
        <dbReference type="ARBA" id="ARBA00004442"/>
    </source>
</evidence>
<dbReference type="PANTHER" id="PTHR40980:SF3">
    <property type="entry name" value="TONB-DEPENDENT RECEPTOR-LIKE BETA-BARREL DOMAIN-CONTAINING PROTEIN"/>
    <property type="match status" value="1"/>
</dbReference>
<dbReference type="Gene3D" id="2.40.170.20">
    <property type="entry name" value="TonB-dependent receptor, beta-barrel domain"/>
    <property type="match status" value="1"/>
</dbReference>
<dbReference type="PANTHER" id="PTHR40980">
    <property type="entry name" value="PLUG DOMAIN-CONTAINING PROTEIN"/>
    <property type="match status" value="1"/>
</dbReference>
<evidence type="ECO:0000256" key="2">
    <source>
        <dbReference type="ARBA" id="ARBA00023136"/>
    </source>
</evidence>
<evidence type="ECO:0000259" key="8">
    <source>
        <dbReference type="Pfam" id="PF07715"/>
    </source>
</evidence>
<dbReference type="NCBIfam" id="TIGR01782">
    <property type="entry name" value="TonB-Xanth-Caul"/>
    <property type="match status" value="1"/>
</dbReference>
<comment type="subcellular location">
    <subcellularLocation>
        <location evidence="1 4">Cell outer membrane</location>
    </subcellularLocation>
</comment>
<reference evidence="9 10" key="1">
    <citation type="submission" date="2024-07" db="EMBL/GenBank/DDBJ databases">
        <title>Molecular mechanisms and environmental adaptations of flagellar loss and biofilm growth of Rhodanobacter under environmental stress.</title>
        <authorList>
            <person name="Chen M."/>
        </authorList>
    </citation>
    <scope>NUCLEOTIDE SEQUENCE [LARGE SCALE GENOMIC DNA]</scope>
    <source>
        <strain evidence="9 10">RS22</strain>
    </source>
</reference>
<keyword evidence="4" id="KW-0798">TonB box</keyword>
<evidence type="ECO:0000256" key="4">
    <source>
        <dbReference type="RuleBase" id="RU003357"/>
    </source>
</evidence>
<comment type="similarity">
    <text evidence="4">Belongs to the TonB-dependent receptor family.</text>
</comment>
<organism evidence="9 10">
    <name type="scientific">Rhodanobacter humi</name>
    <dbReference type="NCBI Taxonomy" id="1888173"/>
    <lineage>
        <taxon>Bacteria</taxon>
        <taxon>Pseudomonadati</taxon>
        <taxon>Pseudomonadota</taxon>
        <taxon>Gammaproteobacteria</taxon>
        <taxon>Lysobacterales</taxon>
        <taxon>Rhodanobacteraceae</taxon>
        <taxon>Rhodanobacter</taxon>
    </lineage>
</organism>
<proteinExistence type="inferred from homology"/>
<evidence type="ECO:0000259" key="7">
    <source>
        <dbReference type="Pfam" id="PF00593"/>
    </source>
</evidence>
<dbReference type="Pfam" id="PF07715">
    <property type="entry name" value="Plug"/>
    <property type="match status" value="1"/>
</dbReference>
<evidence type="ECO:0000256" key="3">
    <source>
        <dbReference type="ARBA" id="ARBA00023237"/>
    </source>
</evidence>
<dbReference type="InterPro" id="IPR012910">
    <property type="entry name" value="Plug_dom"/>
</dbReference>
<gene>
    <name evidence="9" type="ORF">AB7878_04135</name>
</gene>
<feature type="region of interest" description="Disordered" evidence="5">
    <location>
        <begin position="47"/>
        <end position="76"/>
    </location>
</feature>
<dbReference type="InterPro" id="IPR000531">
    <property type="entry name" value="Beta-barrel_TonB"/>
</dbReference>